<protein>
    <recommendedName>
        <fullName evidence="3">NACHT domain-containing protein</fullName>
    </recommendedName>
</protein>
<organism evidence="1 2">
    <name type="scientific">Actinomadura graeca</name>
    <dbReference type="NCBI Taxonomy" id="2750812"/>
    <lineage>
        <taxon>Bacteria</taxon>
        <taxon>Bacillati</taxon>
        <taxon>Actinomycetota</taxon>
        <taxon>Actinomycetes</taxon>
        <taxon>Streptosporangiales</taxon>
        <taxon>Thermomonosporaceae</taxon>
        <taxon>Actinomadura</taxon>
    </lineage>
</organism>
<dbReference type="RefSeq" id="WP_231331989.1">
    <property type="nucleotide sequence ID" value="NZ_CP059572.1"/>
</dbReference>
<proteinExistence type="predicted"/>
<dbReference type="InterPro" id="IPR027417">
    <property type="entry name" value="P-loop_NTPase"/>
</dbReference>
<dbReference type="EMBL" id="CP059572">
    <property type="protein sequence ID" value="QXJ25800.1"/>
    <property type="molecule type" value="Genomic_DNA"/>
</dbReference>
<evidence type="ECO:0000313" key="1">
    <source>
        <dbReference type="EMBL" id="QXJ25800.1"/>
    </source>
</evidence>
<evidence type="ECO:0008006" key="3">
    <source>
        <dbReference type="Google" id="ProtNLM"/>
    </source>
</evidence>
<name>A0ABX8R426_9ACTN</name>
<evidence type="ECO:0000313" key="2">
    <source>
        <dbReference type="Proteomes" id="UP001049518"/>
    </source>
</evidence>
<accession>A0ABX8R426</accession>
<keyword evidence="2" id="KW-1185">Reference proteome</keyword>
<dbReference type="Proteomes" id="UP001049518">
    <property type="component" value="Chromosome"/>
</dbReference>
<dbReference type="Gene3D" id="3.40.50.300">
    <property type="entry name" value="P-loop containing nucleotide triphosphate hydrolases"/>
    <property type="match status" value="1"/>
</dbReference>
<gene>
    <name evidence="1" type="ORF">AGRA3207_007351</name>
</gene>
<reference evidence="1" key="1">
    <citation type="submission" date="2020-07" db="EMBL/GenBank/DDBJ databases">
        <authorList>
            <person name="Tarantini F.S."/>
            <person name="Hong K.W."/>
            <person name="Chan K.G."/>
        </authorList>
    </citation>
    <scope>NUCLEOTIDE SEQUENCE</scope>
    <source>
        <strain evidence="1">32-07</strain>
    </source>
</reference>
<sequence>MGGPGAGKTTLQLQLHLLATHPPHPDEPVPVLLPIADWDTERFPRLHDWLTDRLLADYPTLRAPGLGEQTVRALVPRGHLLPVLDGLDALPAPAHTAAIGALNRSLSADDQLILTSRTAEFTTAVHQAANVITSATVLEPRPLNPAAAADHLPHCLPPDPGPAWQHVLTTLRHTPPDQRPPGHPAAALADVTANPLGLWLLKNGVP</sequence>